<dbReference type="GO" id="GO:0042597">
    <property type="term" value="C:periplasmic space"/>
    <property type="evidence" value="ECO:0007669"/>
    <property type="project" value="UniProtKB-SubCell"/>
</dbReference>
<comment type="PTM">
    <text evidence="11">Binds 2 heme groups per subunit.</text>
</comment>
<dbReference type="PANTHER" id="PTHR30600">
    <property type="entry name" value="CYTOCHROME C PEROXIDASE-RELATED"/>
    <property type="match status" value="1"/>
</dbReference>
<comment type="subcellular location">
    <subcellularLocation>
        <location evidence="1">Periplasm</location>
    </subcellularLocation>
</comment>
<proteinExistence type="predicted"/>
<keyword evidence="17" id="KW-1185">Reference proteome</keyword>
<dbReference type="InterPro" id="IPR026259">
    <property type="entry name" value="MauG/Cytc_peroxidase"/>
</dbReference>
<feature type="region of interest" description="Disordered" evidence="13">
    <location>
        <begin position="349"/>
        <end position="369"/>
    </location>
</feature>
<keyword evidence="4 11" id="KW-0349">Heme</keyword>
<feature type="chain" id="PRO_5011766282" evidence="14">
    <location>
        <begin position="24"/>
        <end position="369"/>
    </location>
</feature>
<dbReference type="AlphaFoldDB" id="A0A1H8KDS1"/>
<keyword evidence="8" id="KW-0249">Electron transport</keyword>
<feature type="signal peptide" evidence="14">
    <location>
        <begin position="1"/>
        <end position="23"/>
    </location>
</feature>
<feature type="binding site" description="axial binding residue" evidence="12">
    <location>
        <position position="103"/>
    </location>
    <ligand>
        <name>heme c</name>
        <dbReference type="ChEBI" id="CHEBI:61717"/>
        <label>1</label>
    </ligand>
    <ligandPart>
        <name>Fe</name>
        <dbReference type="ChEBI" id="CHEBI:18248"/>
    </ligandPart>
</feature>
<dbReference type="PROSITE" id="PS51007">
    <property type="entry name" value="CYTC"/>
    <property type="match status" value="2"/>
</dbReference>
<dbReference type="InterPro" id="IPR004852">
    <property type="entry name" value="Di-haem_cyt_c_peroxidsae"/>
</dbReference>
<dbReference type="PROSITE" id="PS51257">
    <property type="entry name" value="PROKAR_LIPOPROTEIN"/>
    <property type="match status" value="1"/>
</dbReference>
<reference evidence="16 17" key="1">
    <citation type="submission" date="2016-10" db="EMBL/GenBank/DDBJ databases">
        <authorList>
            <person name="de Groot N.N."/>
        </authorList>
    </citation>
    <scope>NUCLEOTIDE SEQUENCE [LARGE SCALE GENOMIC DNA]</scope>
    <source>
        <strain evidence="16 17">DSM 15123</strain>
    </source>
</reference>
<keyword evidence="7" id="KW-0574">Periplasm</keyword>
<evidence type="ECO:0000256" key="10">
    <source>
        <dbReference type="ARBA" id="ARBA00023004"/>
    </source>
</evidence>
<evidence type="ECO:0000256" key="9">
    <source>
        <dbReference type="ARBA" id="ARBA00023002"/>
    </source>
</evidence>
<evidence type="ECO:0000256" key="3">
    <source>
        <dbReference type="ARBA" id="ARBA00022559"/>
    </source>
</evidence>
<dbReference type="InterPro" id="IPR009056">
    <property type="entry name" value="Cyt_c-like_dom"/>
</dbReference>
<gene>
    <name evidence="16" type="ORF">SAMN02745977_02319</name>
</gene>
<keyword evidence="3 16" id="KW-0575">Peroxidase</keyword>
<sequence>MRHKLHALSAVVLTSLVFGLAGCGNDAKPAASAAASAEQPASAVASAAAPAAPASQAAAVRNEMIKPIPVAEVKDPAMVELGKQLFFDPRLSRSGGMSCNSCHNLSMGGSDNLAASIGDRWQKGGINSPTVLNSSLNIAQFWDGRAKDLKEQAGGPIANPAEMAFTHDLAVAMLETIPGYKAEFSKVFKKDKIDIDQVTTALAAFEETLVTPNSRFDKWLLGEDAALTTDELKGYELFKSAGCVACHNGPNVGGASFQKMGVVEPYKTAHTAQGRMDVTKSDQDRFLFKVPTLRNVELTYPYFHDGAAMTLTDAVDTMGKLQLGRTFTPEENGQIVAFLKTLTGDQPKFELPQLPVSSDSTPRPDPFAK</sequence>
<dbReference type="PIRSF" id="PIRSF000294">
    <property type="entry name" value="Cytochrome-c_peroxidase"/>
    <property type="match status" value="1"/>
</dbReference>
<keyword evidence="9" id="KW-0560">Oxidoreductase</keyword>
<evidence type="ECO:0000313" key="17">
    <source>
        <dbReference type="Proteomes" id="UP000199531"/>
    </source>
</evidence>
<evidence type="ECO:0000259" key="15">
    <source>
        <dbReference type="PROSITE" id="PS51007"/>
    </source>
</evidence>
<feature type="domain" description="Cytochrome c" evidence="15">
    <location>
        <begin position="77"/>
        <end position="185"/>
    </location>
</feature>
<dbReference type="Pfam" id="PF03150">
    <property type="entry name" value="CCP_MauG"/>
    <property type="match status" value="1"/>
</dbReference>
<evidence type="ECO:0000256" key="11">
    <source>
        <dbReference type="PIRSR" id="PIRSR000294-1"/>
    </source>
</evidence>
<protein>
    <submittedName>
        <fullName evidence="16">Cytochrome c peroxidase</fullName>
    </submittedName>
</protein>
<feature type="binding site" description="covalent" evidence="11">
    <location>
        <position position="102"/>
    </location>
    <ligand>
        <name>heme c</name>
        <dbReference type="ChEBI" id="CHEBI:61717"/>
        <label>1</label>
    </ligand>
</feature>
<evidence type="ECO:0000256" key="4">
    <source>
        <dbReference type="ARBA" id="ARBA00022617"/>
    </source>
</evidence>
<keyword evidence="6 14" id="KW-0732">Signal</keyword>
<dbReference type="Pfam" id="PF00034">
    <property type="entry name" value="Cytochrom_C"/>
    <property type="match status" value="1"/>
</dbReference>
<organism evidence="16 17">
    <name type="scientific">Brachymonas denitrificans DSM 15123</name>
    <dbReference type="NCBI Taxonomy" id="1121117"/>
    <lineage>
        <taxon>Bacteria</taxon>
        <taxon>Pseudomonadati</taxon>
        <taxon>Pseudomonadota</taxon>
        <taxon>Betaproteobacteria</taxon>
        <taxon>Burkholderiales</taxon>
        <taxon>Comamonadaceae</taxon>
        <taxon>Brachymonas</taxon>
    </lineage>
</organism>
<dbReference type="GO" id="GO:0009055">
    <property type="term" value="F:electron transfer activity"/>
    <property type="evidence" value="ECO:0007669"/>
    <property type="project" value="InterPro"/>
</dbReference>
<feature type="domain" description="Cytochrome c" evidence="15">
    <location>
        <begin position="229"/>
        <end position="343"/>
    </location>
</feature>
<dbReference type="Proteomes" id="UP000199531">
    <property type="component" value="Unassembled WGS sequence"/>
</dbReference>
<dbReference type="STRING" id="1121117.SAMN02745977_02319"/>
<keyword evidence="2" id="KW-0813">Transport</keyword>
<evidence type="ECO:0000256" key="13">
    <source>
        <dbReference type="SAM" id="MobiDB-lite"/>
    </source>
</evidence>
<dbReference type="InterPro" id="IPR051395">
    <property type="entry name" value="Cytochrome_c_Peroxidase/MauG"/>
</dbReference>
<dbReference type="SUPFAM" id="SSF46626">
    <property type="entry name" value="Cytochrome c"/>
    <property type="match status" value="2"/>
</dbReference>
<evidence type="ECO:0000256" key="6">
    <source>
        <dbReference type="ARBA" id="ARBA00022729"/>
    </source>
</evidence>
<comment type="cofactor">
    <cofactor evidence="11">
        <name>heme</name>
        <dbReference type="ChEBI" id="CHEBI:30413"/>
    </cofactor>
    <text evidence="11">Binds 2 heme groups.</text>
</comment>
<keyword evidence="10 12" id="KW-0408">Iron</keyword>
<evidence type="ECO:0000256" key="8">
    <source>
        <dbReference type="ARBA" id="ARBA00022982"/>
    </source>
</evidence>
<feature type="binding site" description="axial binding residue" evidence="12">
    <location>
        <position position="247"/>
    </location>
    <ligand>
        <name>heme c</name>
        <dbReference type="ChEBI" id="CHEBI:61717"/>
        <label>2</label>
    </ligand>
    <ligandPart>
        <name>Fe</name>
        <dbReference type="ChEBI" id="CHEBI:18248"/>
    </ligandPart>
</feature>
<evidence type="ECO:0000256" key="7">
    <source>
        <dbReference type="ARBA" id="ARBA00022764"/>
    </source>
</evidence>
<dbReference type="EMBL" id="FOCW01000010">
    <property type="protein sequence ID" value="SEN90831.1"/>
    <property type="molecule type" value="Genomic_DNA"/>
</dbReference>
<evidence type="ECO:0000256" key="14">
    <source>
        <dbReference type="SAM" id="SignalP"/>
    </source>
</evidence>
<dbReference type="GO" id="GO:0046872">
    <property type="term" value="F:metal ion binding"/>
    <property type="evidence" value="ECO:0007669"/>
    <property type="project" value="UniProtKB-KW"/>
</dbReference>
<evidence type="ECO:0000256" key="1">
    <source>
        <dbReference type="ARBA" id="ARBA00004418"/>
    </source>
</evidence>
<dbReference type="GO" id="GO:0020037">
    <property type="term" value="F:heme binding"/>
    <property type="evidence" value="ECO:0007669"/>
    <property type="project" value="InterPro"/>
</dbReference>
<feature type="binding site" description="covalent" evidence="11">
    <location>
        <position position="243"/>
    </location>
    <ligand>
        <name>heme c</name>
        <dbReference type="ChEBI" id="CHEBI:61717"/>
        <label>2</label>
    </ligand>
</feature>
<accession>A0A1H8KDS1</accession>
<dbReference type="PANTHER" id="PTHR30600:SF7">
    <property type="entry name" value="CYTOCHROME C PEROXIDASE-RELATED"/>
    <property type="match status" value="1"/>
</dbReference>
<feature type="binding site" description="covalent" evidence="11">
    <location>
        <position position="246"/>
    </location>
    <ligand>
        <name>heme c</name>
        <dbReference type="ChEBI" id="CHEBI:61717"/>
        <label>2</label>
    </ligand>
</feature>
<evidence type="ECO:0000256" key="12">
    <source>
        <dbReference type="PIRSR" id="PIRSR000294-2"/>
    </source>
</evidence>
<feature type="binding site" description="covalent" evidence="11">
    <location>
        <position position="99"/>
    </location>
    <ligand>
        <name>heme c</name>
        <dbReference type="ChEBI" id="CHEBI:61717"/>
        <label>1</label>
    </ligand>
</feature>
<dbReference type="InterPro" id="IPR036909">
    <property type="entry name" value="Cyt_c-like_dom_sf"/>
</dbReference>
<evidence type="ECO:0000256" key="5">
    <source>
        <dbReference type="ARBA" id="ARBA00022723"/>
    </source>
</evidence>
<dbReference type="Gene3D" id="1.10.760.10">
    <property type="entry name" value="Cytochrome c-like domain"/>
    <property type="match status" value="2"/>
</dbReference>
<evidence type="ECO:0000313" key="16">
    <source>
        <dbReference type="EMBL" id="SEN90831.1"/>
    </source>
</evidence>
<dbReference type="GO" id="GO:0004130">
    <property type="term" value="F:cytochrome-c peroxidase activity"/>
    <property type="evidence" value="ECO:0007669"/>
    <property type="project" value="TreeGrafter"/>
</dbReference>
<evidence type="ECO:0000256" key="2">
    <source>
        <dbReference type="ARBA" id="ARBA00022448"/>
    </source>
</evidence>
<name>A0A1H8KDS1_9BURK</name>
<feature type="binding site" description="axial binding residue" evidence="12">
    <location>
        <position position="318"/>
    </location>
    <ligand>
        <name>heme c</name>
        <dbReference type="ChEBI" id="CHEBI:61717"/>
        <label>2</label>
    </ligand>
    <ligandPart>
        <name>Fe</name>
        <dbReference type="ChEBI" id="CHEBI:18248"/>
    </ligandPart>
</feature>
<dbReference type="FunFam" id="1.10.760.10:FF:000004">
    <property type="entry name" value="Cytochrome c peroxidase"/>
    <property type="match status" value="1"/>
</dbReference>
<keyword evidence="5 12" id="KW-0479">Metal-binding</keyword>